<dbReference type="OrthoDB" id="4243599at2"/>
<feature type="region of interest" description="Disordered" evidence="1">
    <location>
        <begin position="265"/>
        <end position="290"/>
    </location>
</feature>
<feature type="region of interest" description="Disordered" evidence="1">
    <location>
        <begin position="302"/>
        <end position="339"/>
    </location>
</feature>
<evidence type="ECO:0000313" key="2">
    <source>
        <dbReference type="EMBL" id="OIJ28218.1"/>
    </source>
</evidence>
<comment type="caution">
    <text evidence="2">The sequence shown here is derived from an EMBL/GenBank/DDBJ whole genome shotgun (WGS) entry which is preliminary data.</text>
</comment>
<feature type="region of interest" description="Disordered" evidence="1">
    <location>
        <begin position="54"/>
        <end position="75"/>
    </location>
</feature>
<name>A0A1J4N9N6_9ACTN</name>
<reference evidence="2" key="1">
    <citation type="submission" date="2016-10" db="EMBL/GenBank/DDBJ databases">
        <title>Draft Genome Sequence of Nocardioides luteus Strain BAFB, an Alkane-Degrading Bacterium Isolated from JP-7 Polluted Soil.</title>
        <authorList>
            <person name="Brown L."/>
            <person name="Ruiz O.N."/>
            <person name="Gunasekera T."/>
        </authorList>
    </citation>
    <scope>NUCLEOTIDE SEQUENCE [LARGE SCALE GENOMIC DNA]</scope>
    <source>
        <strain evidence="2">BAFB</strain>
    </source>
</reference>
<protein>
    <recommendedName>
        <fullName evidence="4">Chromosome segregation ATPase</fullName>
    </recommendedName>
</protein>
<gene>
    <name evidence="2" type="ORF">UG56_004010</name>
</gene>
<dbReference type="STRING" id="1844.UG56_004010"/>
<keyword evidence="3" id="KW-1185">Reference proteome</keyword>
<feature type="region of interest" description="Disordered" evidence="1">
    <location>
        <begin position="137"/>
        <end position="161"/>
    </location>
</feature>
<proteinExistence type="predicted"/>
<sequence length="364" mass="39250">MTETIVVDEKLCRFPGCPLPAAASENGSGRPPEYCDDPTHNRAAAWRERKRLQRLAEERSPEEAARPVQAAQQRAAEITTQLTQLADRFLDQLPKALEELRTLGDLTAAEAQIATVQSEAQEQIAAASARAVRAEQAQRTAEAERDEADAAAAEALEESERSADILRQALAATSAAEESRHAAQVALERAESEAATAAETAATTIAALEKQLAEATSARAALADDLDKLRGEHASAVQRRRSETARADHAEKAMARLQEQLIAEKKASEKAAASAEATTTALRTQRDAAREQIEALRDQVADLRGSEAAAKADRDATRAELERERAHASERLEDLRAAHQAQVAQLVEQIERRTPSSDVPEGGA</sequence>
<feature type="compositionally biased region" description="Basic and acidic residues" evidence="1">
    <location>
        <begin position="302"/>
        <end position="337"/>
    </location>
</feature>
<dbReference type="AlphaFoldDB" id="A0A1J4N9N6"/>
<feature type="compositionally biased region" description="Low complexity" evidence="1">
    <location>
        <begin position="270"/>
        <end position="281"/>
    </location>
</feature>
<evidence type="ECO:0000256" key="1">
    <source>
        <dbReference type="SAM" id="MobiDB-lite"/>
    </source>
</evidence>
<feature type="region of interest" description="Disordered" evidence="1">
    <location>
        <begin position="19"/>
        <end position="40"/>
    </location>
</feature>
<accession>A0A1J4N9N6</accession>
<evidence type="ECO:0000313" key="3">
    <source>
        <dbReference type="Proteomes" id="UP000033772"/>
    </source>
</evidence>
<feature type="compositionally biased region" description="Basic and acidic residues" evidence="1">
    <location>
        <begin position="54"/>
        <end position="65"/>
    </location>
</feature>
<organism evidence="2 3">
    <name type="scientific">Nocardioides luteus</name>
    <dbReference type="NCBI Taxonomy" id="1844"/>
    <lineage>
        <taxon>Bacteria</taxon>
        <taxon>Bacillati</taxon>
        <taxon>Actinomycetota</taxon>
        <taxon>Actinomycetes</taxon>
        <taxon>Propionibacteriales</taxon>
        <taxon>Nocardioidaceae</taxon>
        <taxon>Nocardioides</taxon>
    </lineage>
</organism>
<dbReference type="RefSeq" id="WP_071326861.1">
    <property type="nucleotide sequence ID" value="NZ_JZDQ02000004.1"/>
</dbReference>
<evidence type="ECO:0008006" key="4">
    <source>
        <dbReference type="Google" id="ProtNLM"/>
    </source>
</evidence>
<dbReference type="Proteomes" id="UP000033772">
    <property type="component" value="Unassembled WGS sequence"/>
</dbReference>
<feature type="compositionally biased region" description="Low complexity" evidence="1">
    <location>
        <begin position="66"/>
        <end position="75"/>
    </location>
</feature>
<dbReference type="EMBL" id="JZDQ02000004">
    <property type="protein sequence ID" value="OIJ28218.1"/>
    <property type="molecule type" value="Genomic_DNA"/>
</dbReference>